<sequence length="232" mass="26494">MCICQTISVKYTEDYFPVIFVHGVSSTAAFFKGSRDFLMLKGYKASELYATTYGEGIYTKTFEEEIHCSYIRQIRRMIIAVHEYTQKKVDVITWSMGSPISRKAILGGNCTENNRYLGKSITTLVDTFISVGGVNYGVEWCSHQRHHNVCNLINSMNCECKLLKELNSKPERYEGSNSYSLYSLTDFIIGRQCCGQICGDLKHANQSLEIPNYNHLNIMTDTIIIQYNLLNH</sequence>
<dbReference type="Proteomes" id="UP000046393">
    <property type="component" value="Unplaced"/>
</dbReference>
<evidence type="ECO:0000313" key="1">
    <source>
        <dbReference type="Proteomes" id="UP000046393"/>
    </source>
</evidence>
<dbReference type="InterPro" id="IPR029058">
    <property type="entry name" value="AB_hydrolase_fold"/>
</dbReference>
<dbReference type="PANTHER" id="PTHR32015:SF4">
    <property type="entry name" value="LIPASE RELATED"/>
    <property type="match status" value="1"/>
</dbReference>
<evidence type="ECO:0000313" key="2">
    <source>
        <dbReference type="WBParaSite" id="SMUV_0000887401-mRNA-1"/>
    </source>
</evidence>
<dbReference type="GO" id="GO:0016298">
    <property type="term" value="F:lipase activity"/>
    <property type="evidence" value="ECO:0007669"/>
    <property type="project" value="TreeGrafter"/>
</dbReference>
<dbReference type="GO" id="GO:0016042">
    <property type="term" value="P:lipid catabolic process"/>
    <property type="evidence" value="ECO:0007669"/>
    <property type="project" value="InterPro"/>
</dbReference>
<accession>A0A0N5AVF6</accession>
<dbReference type="Pfam" id="PF01674">
    <property type="entry name" value="Lipase_2"/>
    <property type="match status" value="1"/>
</dbReference>
<dbReference type="InterPro" id="IPR002918">
    <property type="entry name" value="Lipase_EstA/Esterase_EstB"/>
</dbReference>
<proteinExistence type="predicted"/>
<organism evidence="1 2">
    <name type="scientific">Syphacia muris</name>
    <dbReference type="NCBI Taxonomy" id="451379"/>
    <lineage>
        <taxon>Eukaryota</taxon>
        <taxon>Metazoa</taxon>
        <taxon>Ecdysozoa</taxon>
        <taxon>Nematoda</taxon>
        <taxon>Chromadorea</taxon>
        <taxon>Rhabditida</taxon>
        <taxon>Spirurina</taxon>
        <taxon>Oxyuridomorpha</taxon>
        <taxon>Oxyuroidea</taxon>
        <taxon>Oxyuridae</taxon>
        <taxon>Syphacia</taxon>
    </lineage>
</organism>
<name>A0A0N5AVF6_9BILA</name>
<dbReference type="AlphaFoldDB" id="A0A0N5AVF6"/>
<dbReference type="SUPFAM" id="SSF53474">
    <property type="entry name" value="alpha/beta-Hydrolases"/>
    <property type="match status" value="1"/>
</dbReference>
<reference evidence="2" key="1">
    <citation type="submission" date="2017-02" db="UniProtKB">
        <authorList>
            <consortium name="WormBaseParasite"/>
        </authorList>
    </citation>
    <scope>IDENTIFICATION</scope>
</reference>
<dbReference type="PANTHER" id="PTHR32015">
    <property type="entry name" value="FASTING INDUCED LIPASE"/>
    <property type="match status" value="1"/>
</dbReference>
<protein>
    <submittedName>
        <fullName evidence="2">Lipase</fullName>
    </submittedName>
</protein>
<dbReference type="WBParaSite" id="SMUV_0000887401-mRNA-1">
    <property type="protein sequence ID" value="SMUV_0000887401-mRNA-1"/>
    <property type="gene ID" value="SMUV_0000887401"/>
</dbReference>
<dbReference type="Gene3D" id="3.40.50.1820">
    <property type="entry name" value="alpha/beta hydrolase"/>
    <property type="match status" value="1"/>
</dbReference>
<keyword evidence="1" id="KW-1185">Reference proteome</keyword>